<feature type="transmembrane region" description="Helical" evidence="1">
    <location>
        <begin position="377"/>
        <end position="401"/>
    </location>
</feature>
<keyword evidence="1" id="KW-0812">Transmembrane</keyword>
<dbReference type="PANTHER" id="PTHR23339">
    <property type="entry name" value="TYROSINE SPECIFIC PROTEIN PHOSPHATASE AND DUAL SPECIFICITY PROTEIN PHOSPHATASE"/>
    <property type="match status" value="1"/>
</dbReference>
<name>A0A8C5A0V8_GADMO</name>
<dbReference type="GeneTree" id="ENSGT00940000165406"/>
<evidence type="ECO:0000313" key="2">
    <source>
        <dbReference type="Ensembl" id="ENSGMOP00000024509.1"/>
    </source>
</evidence>
<protein>
    <submittedName>
        <fullName evidence="2">Zgc:77752</fullName>
    </submittedName>
</protein>
<dbReference type="InterPro" id="IPR050561">
    <property type="entry name" value="PTP"/>
</dbReference>
<dbReference type="GO" id="GO:0060271">
    <property type="term" value="P:cilium assembly"/>
    <property type="evidence" value="ECO:0007669"/>
    <property type="project" value="InterPro"/>
</dbReference>
<dbReference type="Proteomes" id="UP000694546">
    <property type="component" value="Chromosome 9"/>
</dbReference>
<keyword evidence="1" id="KW-1133">Transmembrane helix</keyword>
<evidence type="ECO:0000256" key="1">
    <source>
        <dbReference type="SAM" id="Phobius"/>
    </source>
</evidence>
<dbReference type="GO" id="GO:0004725">
    <property type="term" value="F:protein tyrosine phosphatase activity"/>
    <property type="evidence" value="ECO:0007669"/>
    <property type="project" value="InterPro"/>
</dbReference>
<proteinExistence type="predicted"/>
<evidence type="ECO:0000313" key="3">
    <source>
        <dbReference type="Proteomes" id="UP000694546"/>
    </source>
</evidence>
<reference evidence="2" key="1">
    <citation type="submission" date="2025-08" db="UniProtKB">
        <authorList>
            <consortium name="Ensembl"/>
        </authorList>
    </citation>
    <scope>IDENTIFICATION</scope>
</reference>
<dbReference type="Gene3D" id="3.90.190.10">
    <property type="entry name" value="Protein tyrosine phosphatase superfamily"/>
    <property type="match status" value="1"/>
</dbReference>
<reference evidence="2" key="2">
    <citation type="submission" date="2025-09" db="UniProtKB">
        <authorList>
            <consortium name="Ensembl"/>
        </authorList>
    </citation>
    <scope>IDENTIFICATION</scope>
</reference>
<dbReference type="AlphaFoldDB" id="A0A8C5A0V8"/>
<sequence>MPDLNLPTPVPRPSYSQARENLVKAIPPRILCLLVCGGVDCRYEGPACWRANQQAIRGLFSSWVTDDIVAMARPSSHLMEKFNIIEQFHSKPGEHAHCGPPLDPESVFFYNFGMPDFGVSSLVGIIDGRTGNTSHWVLIACYLVYILRISPSEAVHYVRIKRPRSIQTRAQIQHVFDFARLLSTQLAQYPDLSCRHGAHFTLQHYLNRQALLLHGPEARTLRHTPKVVYLLCVCLSCLALGVPAPPEVHAELEKRAGLRTLGRAVRETLVSKQYLPLLKEGHRGSWLGSSGSISSWDEPVGFWERKRELLVNKRSYSDSDLTKITVNKVSHSKMNFLKAEIVNKNNMRRNFKISVLTYILFRTGNAGQSIMPSLKCIIHVSSMIFMMFIIITVFPLVVFLIKGPRAGPLLHPYTGKSERMVWARPDTS</sequence>
<dbReference type="Ensembl" id="ENSGMOT00000066347.1">
    <property type="protein sequence ID" value="ENSGMOP00000024509.1"/>
    <property type="gene ID" value="ENSGMOG00000025842.1"/>
</dbReference>
<dbReference type="SUPFAM" id="SSF52799">
    <property type="entry name" value="(Phosphotyrosine protein) phosphatases II"/>
    <property type="match status" value="1"/>
</dbReference>
<dbReference type="OMA" id="VDCRYEG"/>
<keyword evidence="1" id="KW-0472">Membrane</keyword>
<accession>A0A8C5A0V8</accession>
<organism evidence="2 3">
    <name type="scientific">Gadus morhua</name>
    <name type="common">Atlantic cod</name>
    <dbReference type="NCBI Taxonomy" id="8049"/>
    <lineage>
        <taxon>Eukaryota</taxon>
        <taxon>Metazoa</taxon>
        <taxon>Chordata</taxon>
        <taxon>Craniata</taxon>
        <taxon>Vertebrata</taxon>
        <taxon>Euteleostomi</taxon>
        <taxon>Actinopterygii</taxon>
        <taxon>Neopterygii</taxon>
        <taxon>Teleostei</taxon>
        <taxon>Neoteleostei</taxon>
        <taxon>Acanthomorphata</taxon>
        <taxon>Zeiogadaria</taxon>
        <taxon>Gadariae</taxon>
        <taxon>Gadiformes</taxon>
        <taxon>Gadoidei</taxon>
        <taxon>Gadidae</taxon>
        <taxon>Gadus</taxon>
    </lineage>
</organism>
<keyword evidence="3" id="KW-1185">Reference proteome</keyword>
<dbReference type="InterPro" id="IPR029021">
    <property type="entry name" value="Prot-tyrosine_phosphatase-like"/>
</dbReference>